<feature type="compositionally biased region" description="Basic and acidic residues" evidence="1">
    <location>
        <begin position="783"/>
        <end position="797"/>
    </location>
</feature>
<proteinExistence type="predicted"/>
<feature type="compositionally biased region" description="Low complexity" evidence="1">
    <location>
        <begin position="553"/>
        <end position="576"/>
    </location>
</feature>
<feature type="region of interest" description="Disordered" evidence="1">
    <location>
        <begin position="1158"/>
        <end position="1252"/>
    </location>
</feature>
<dbReference type="PANTHER" id="PTHR21557">
    <property type="entry name" value="CORDON-BLEU"/>
    <property type="match status" value="1"/>
</dbReference>
<feature type="compositionally biased region" description="Polar residues" evidence="1">
    <location>
        <begin position="1006"/>
        <end position="1025"/>
    </location>
</feature>
<feature type="compositionally biased region" description="Basic and acidic residues" evidence="1">
    <location>
        <begin position="1227"/>
        <end position="1250"/>
    </location>
</feature>
<reference evidence="4" key="1">
    <citation type="submission" date="2025-08" db="UniProtKB">
        <authorList>
            <consortium name="RefSeq"/>
        </authorList>
    </citation>
    <scope>IDENTIFICATION</scope>
    <source>
        <tissue evidence="4">Whole organism</tissue>
    </source>
</reference>
<feature type="compositionally biased region" description="Low complexity" evidence="1">
    <location>
        <begin position="509"/>
        <end position="528"/>
    </location>
</feature>
<feature type="region of interest" description="Disordered" evidence="1">
    <location>
        <begin position="366"/>
        <end position="417"/>
    </location>
</feature>
<feature type="compositionally biased region" description="Basic and acidic residues" evidence="1">
    <location>
        <begin position="893"/>
        <end position="917"/>
    </location>
</feature>
<keyword evidence="3" id="KW-1185">Reference proteome</keyword>
<organism evidence="3 4">
    <name type="scientific">Frankliniella occidentalis</name>
    <name type="common">Western flower thrips</name>
    <name type="synonym">Euthrips occidentalis</name>
    <dbReference type="NCBI Taxonomy" id="133901"/>
    <lineage>
        <taxon>Eukaryota</taxon>
        <taxon>Metazoa</taxon>
        <taxon>Ecdysozoa</taxon>
        <taxon>Arthropoda</taxon>
        <taxon>Hexapoda</taxon>
        <taxon>Insecta</taxon>
        <taxon>Pterygota</taxon>
        <taxon>Neoptera</taxon>
        <taxon>Paraneoptera</taxon>
        <taxon>Thysanoptera</taxon>
        <taxon>Terebrantia</taxon>
        <taxon>Thripoidea</taxon>
        <taxon>Thripidae</taxon>
        <taxon>Frankliniella</taxon>
    </lineage>
</organism>
<feature type="region of interest" description="Disordered" evidence="1">
    <location>
        <begin position="1299"/>
        <end position="1328"/>
    </location>
</feature>
<feature type="domain" description="WH2" evidence="2">
    <location>
        <begin position="1607"/>
        <end position="1627"/>
    </location>
</feature>
<dbReference type="InterPro" id="IPR039895">
    <property type="entry name" value="COBL-like"/>
</dbReference>
<feature type="region of interest" description="Disordered" evidence="1">
    <location>
        <begin position="482"/>
        <end position="800"/>
    </location>
</feature>
<feature type="compositionally biased region" description="Polar residues" evidence="1">
    <location>
        <begin position="604"/>
        <end position="613"/>
    </location>
</feature>
<dbReference type="Gene3D" id="3.10.20.90">
    <property type="entry name" value="Phosphatidylinositol 3-kinase Catalytic Subunit, Chain A, domain 1"/>
    <property type="match status" value="1"/>
</dbReference>
<feature type="compositionally biased region" description="Pro residues" evidence="1">
    <location>
        <begin position="328"/>
        <end position="338"/>
    </location>
</feature>
<gene>
    <name evidence="4" type="primary">LOC113205231</name>
</gene>
<dbReference type="GeneID" id="113205231"/>
<feature type="region of interest" description="Disordered" evidence="1">
    <location>
        <begin position="1566"/>
        <end position="1609"/>
    </location>
</feature>
<feature type="compositionally biased region" description="Low complexity" evidence="1">
    <location>
        <begin position="339"/>
        <end position="348"/>
    </location>
</feature>
<dbReference type="PANTHER" id="PTHR21557:SF2">
    <property type="entry name" value="CORDON-BLEU PROTEIN-LIKE 1"/>
    <property type="match status" value="1"/>
</dbReference>
<dbReference type="AlphaFoldDB" id="A0A6J1S5Q5"/>
<accession>A0A6J1S5Q5</accession>
<sequence length="1628" mass="173386">MAMGKVSGVPMAEDAPPDLLAGGMDLRVVLPCGSVARCNVDRSTPMMDLLVQLAKVHRISPAAHTLQPFGMKNTPLQSQPSTPIGALDVFTVKIVPKARPLAPLSKRTAPRPTPAQPFEQTFRLQVSADDAEERRRRVAVATGRSLGCADDDDADPLAPIAAPQVHLPRNQLYVTRASRATVLGDIRHLACTEKNLDPLKYELRHPANPDQRLDPDSTLGECGLTEVALVAAGGRLGLGLSQPLPDIMALRRQEDRRREAAKAGQFGYLTSHSMAEGSVSSASSGSLGGRSTSPAPSDGERSTSPPAIQPLQQLQPPSRPGRKRRPAPKPPVGAPPPAAAANNNTTTTEMNNNINKEVIASGGTVISHSRNSSDSSGYHEASVLSESPEGQHDGLQGLRQHQHQGGGGGGGGAKLQSCVSQPNLNSLSLSRSMTNLSVQQQQLCVRGNRNRNSIAVTGQLDHDAHDGMGRVPGAYRACTSSLATAGQRKKKAPPPPPPAAPAAPKPRPAADGSSAPATPAAPAAPADPFLKTQSLERQTSVVESPDVAPQLRPGLTKSSTLPSSLSSATSPVAATADAFPPVGSLSSASATGSSSSCPTPTPSEQSVHLSENTPPKVAPRPAQRTPPCIPAPAPRPRARKPIAPTPAASPTRPAPPCPPAEHPAVAPPQSTGTGSPTRSPSPLDDTDSVPEASSSVSDDQSHNRDASEGEGIVQPELVADANSLEVEAPTSAVRDVVPDKEQQTTFVDGEDADSDLGTAEDLSPPRSDFHDDESSLEQNMQVNDDKVDKESERDSPVEKCQTVVVSEEITELRDVTKESIEKLDCKQLESPSATSQSQGISEEEWEYRLPSPPSAFRDSRSHSPTVTDVDSVNLAETNLSSSASLPGWEEKIENKSCEKKESVVLTGHDEPECDEVKTQPPSEAVPSDTSIDINMDHKKEEVSEPEVPTSSCSPANTPTNETVINTAQPVIHSMNVPNESKKNKLEGSAAVLDELNKVLSEQRSSILSTQQSVPSHLELTQQSGHQPAPIENFSMAVYSRPTSAEGMPPPEVRPSLVLARRSSFSNSNGSLNTIPRPIGSGVRRTTSHATLVGGRREVNGVSDHSPSVGNLRSTEENRKTATASHRQENQSLGRAVSELNLCAGFPLSPLEPELLKEFMEWRQQRQKDQEEKEKQQKVNPSPDLQSPQMLRNIMSQSQDDISGKIEVEREKENSNPVRASSNTSESTQKKETEKKSIEELPKPEVQEPVKRFVPPSIQLSTWSERPKRQVSIKSDRDYWVGVGAAALRTTQRSIDVVDSSDQKTLSHSQTISSTVEEQKNTAPTSGTTVQRLSRQYIVHTTPSGFRRPAEQTAVENGVVTAPSLGKPQLNKTSPPAEPKIAKSQKLVSSVSTGALPDRFERAREGLHHLSSLPETQSIEVPVTSKSDPSRVPIVRAVELKKTVSSDFRKPLIRQNATATSPNSSVVYFSSGPVATSSVTANGSSVNISSVKPSPPVKKFTSVVDISGPSNEKIVSGSSETQPLSTIKPSVHVNGFSSHSEPKKNLPMPVVKGFKLAQGVVNRQLSAPAATPAPPTPAPVPVPPPAPVMPVLKKVPRPSSLPPRVQDPRDQLLDAIRNFGGRTKLRPTT</sequence>
<feature type="region of interest" description="Disordered" evidence="1">
    <location>
        <begin position="277"/>
        <end position="348"/>
    </location>
</feature>
<feature type="compositionally biased region" description="Polar residues" evidence="1">
    <location>
        <begin position="829"/>
        <end position="840"/>
    </location>
</feature>
<feature type="compositionally biased region" description="Polar residues" evidence="1">
    <location>
        <begin position="1102"/>
        <end position="1112"/>
    </location>
</feature>
<evidence type="ECO:0000259" key="2">
    <source>
        <dbReference type="PROSITE" id="PS51082"/>
    </source>
</evidence>
<dbReference type="GO" id="GO:0003785">
    <property type="term" value="F:actin monomer binding"/>
    <property type="evidence" value="ECO:0007669"/>
    <property type="project" value="InterPro"/>
</dbReference>
<feature type="compositionally biased region" description="Polar residues" evidence="1">
    <location>
        <begin position="1063"/>
        <end position="1073"/>
    </location>
</feature>
<feature type="compositionally biased region" description="Low complexity" evidence="1">
    <location>
        <begin position="305"/>
        <end position="316"/>
    </location>
</feature>
<dbReference type="InterPro" id="IPR003124">
    <property type="entry name" value="WH2_dom"/>
</dbReference>
<feature type="compositionally biased region" description="Basic and acidic residues" evidence="1">
    <location>
        <begin position="1201"/>
        <end position="1213"/>
    </location>
</feature>
<protein>
    <submittedName>
        <fullName evidence="4">Serine/arginine repetitive matrix protein 2</fullName>
    </submittedName>
</protein>
<feature type="region of interest" description="Disordered" evidence="1">
    <location>
        <begin position="1360"/>
        <end position="1379"/>
    </location>
</feature>
<name>A0A6J1S5Q5_FRAOC</name>
<feature type="region of interest" description="Disordered" evidence="1">
    <location>
        <begin position="1006"/>
        <end position="1027"/>
    </location>
</feature>
<feature type="compositionally biased region" description="Low complexity" evidence="1">
    <location>
        <begin position="583"/>
        <end position="598"/>
    </location>
</feature>
<feature type="compositionally biased region" description="Polar residues" evidence="1">
    <location>
        <begin position="1178"/>
        <end position="1200"/>
    </location>
</feature>
<dbReference type="KEGG" id="foc:113205231"/>
<evidence type="ECO:0000313" key="3">
    <source>
        <dbReference type="Proteomes" id="UP000504606"/>
    </source>
</evidence>
<feature type="compositionally biased region" description="Low complexity" evidence="1">
    <location>
        <begin position="662"/>
        <end position="682"/>
    </location>
</feature>
<feature type="compositionally biased region" description="Polar residues" evidence="1">
    <location>
        <begin position="531"/>
        <end position="542"/>
    </location>
</feature>
<feature type="compositionally biased region" description="Low complexity" evidence="1">
    <location>
        <begin position="277"/>
        <end position="293"/>
    </location>
</feature>
<feature type="compositionally biased region" description="Pro residues" evidence="1">
    <location>
        <begin position="1570"/>
        <end position="1587"/>
    </location>
</feature>
<feature type="region of interest" description="Disordered" evidence="1">
    <location>
        <begin position="893"/>
        <end position="961"/>
    </location>
</feature>
<feature type="compositionally biased region" description="Polar residues" evidence="1">
    <location>
        <begin position="366"/>
        <end position="376"/>
    </location>
</feature>
<feature type="region of interest" description="Disordered" evidence="1">
    <location>
        <begin position="1063"/>
        <end position="1132"/>
    </location>
</feature>
<feature type="compositionally biased region" description="Gly residues" evidence="1">
    <location>
        <begin position="404"/>
        <end position="413"/>
    </location>
</feature>
<feature type="compositionally biased region" description="Polar residues" evidence="1">
    <location>
        <begin position="1120"/>
        <end position="1132"/>
    </location>
</feature>
<feature type="region of interest" description="Disordered" evidence="1">
    <location>
        <begin position="826"/>
        <end position="868"/>
    </location>
</feature>
<evidence type="ECO:0000313" key="4">
    <source>
        <dbReference type="RefSeq" id="XP_026276539.2"/>
    </source>
</evidence>
<dbReference type="OrthoDB" id="8882621at2759"/>
<dbReference type="PROSITE" id="PS51082">
    <property type="entry name" value="WH2"/>
    <property type="match status" value="1"/>
</dbReference>
<evidence type="ECO:0000256" key="1">
    <source>
        <dbReference type="SAM" id="MobiDB-lite"/>
    </source>
</evidence>
<feature type="compositionally biased region" description="Pro residues" evidence="1">
    <location>
        <begin position="652"/>
        <end position="661"/>
    </location>
</feature>
<dbReference type="Proteomes" id="UP000504606">
    <property type="component" value="Unplaced"/>
</dbReference>
<feature type="compositionally biased region" description="Low complexity" evidence="1">
    <location>
        <begin position="945"/>
        <end position="954"/>
    </location>
</feature>
<feature type="compositionally biased region" description="Low complexity" evidence="1">
    <location>
        <begin position="641"/>
        <end position="651"/>
    </location>
</feature>
<feature type="compositionally biased region" description="Pro residues" evidence="1">
    <location>
        <begin position="493"/>
        <end position="507"/>
    </location>
</feature>
<feature type="compositionally biased region" description="Basic and acidic residues" evidence="1">
    <location>
        <begin position="1158"/>
        <end position="1176"/>
    </location>
</feature>
<dbReference type="RefSeq" id="XP_026276539.2">
    <property type="nucleotide sequence ID" value="XM_026420754.2"/>
</dbReference>
<feature type="compositionally biased region" description="Polar residues" evidence="1">
    <location>
        <begin position="1302"/>
        <end position="1328"/>
    </location>
</feature>